<proteinExistence type="predicted"/>
<evidence type="ECO:0000256" key="2">
    <source>
        <dbReference type="PROSITE-ProRule" id="PRU00110"/>
    </source>
</evidence>
<feature type="modified residue" description="Phosphohistidine" evidence="2">
    <location>
        <position position="65"/>
    </location>
</feature>
<feature type="domain" description="HPt" evidence="3">
    <location>
        <begin position="26"/>
        <end position="123"/>
    </location>
</feature>
<gene>
    <name evidence="4" type="ORF">DBV39_15825</name>
</gene>
<evidence type="ECO:0000313" key="5">
    <source>
        <dbReference type="Proteomes" id="UP000244571"/>
    </source>
</evidence>
<keyword evidence="1" id="KW-0902">Two-component regulatory system</keyword>
<organism evidence="4 5">
    <name type="scientific">Orrella marina</name>
    <dbReference type="NCBI Taxonomy" id="2163011"/>
    <lineage>
        <taxon>Bacteria</taxon>
        <taxon>Pseudomonadati</taxon>
        <taxon>Pseudomonadota</taxon>
        <taxon>Betaproteobacteria</taxon>
        <taxon>Burkholderiales</taxon>
        <taxon>Alcaligenaceae</taxon>
        <taxon>Orrella</taxon>
    </lineage>
</organism>
<dbReference type="Pfam" id="PF01627">
    <property type="entry name" value="Hpt"/>
    <property type="match status" value="1"/>
</dbReference>
<dbReference type="GO" id="GO:0000160">
    <property type="term" value="P:phosphorelay signal transduction system"/>
    <property type="evidence" value="ECO:0007669"/>
    <property type="project" value="UniProtKB-KW"/>
</dbReference>
<dbReference type="GO" id="GO:0004672">
    <property type="term" value="F:protein kinase activity"/>
    <property type="evidence" value="ECO:0007669"/>
    <property type="project" value="UniProtKB-ARBA"/>
</dbReference>
<dbReference type="InterPro" id="IPR036641">
    <property type="entry name" value="HPT_dom_sf"/>
</dbReference>
<reference evidence="4 5" key="1">
    <citation type="submission" date="2018-04" db="EMBL/GenBank/DDBJ databases">
        <title>Bordetella sp. HZ20 isolated from seawater.</title>
        <authorList>
            <person name="Sun C."/>
        </authorList>
    </citation>
    <scope>NUCLEOTIDE SEQUENCE [LARGE SCALE GENOMIC DNA]</scope>
    <source>
        <strain evidence="4 5">HZ20</strain>
    </source>
</reference>
<protein>
    <recommendedName>
        <fullName evidence="3">HPt domain-containing protein</fullName>
    </recommendedName>
</protein>
<dbReference type="Proteomes" id="UP000244571">
    <property type="component" value="Chromosome"/>
</dbReference>
<dbReference type="AlphaFoldDB" id="A0A2R4XMG2"/>
<dbReference type="InterPro" id="IPR008207">
    <property type="entry name" value="Sig_transdc_His_kin_Hpt_dom"/>
</dbReference>
<evidence type="ECO:0000259" key="3">
    <source>
        <dbReference type="PROSITE" id="PS50894"/>
    </source>
</evidence>
<evidence type="ECO:0000313" key="4">
    <source>
        <dbReference type="EMBL" id="AWB34951.1"/>
    </source>
</evidence>
<accession>A0A2R4XMG2</accession>
<dbReference type="Gene3D" id="1.20.120.160">
    <property type="entry name" value="HPT domain"/>
    <property type="match status" value="1"/>
</dbReference>
<name>A0A2R4XMG2_9BURK</name>
<sequence>MAIPAGSNMTQGIIDRSALLHTAGEDHELGIELLEIFVRTFAQDIETLATAIQADDIQGARHILHRLKGSLQILGVHHVAVRIDRISESLYAPIAVEQARSLKDLFEYFQAIMDDATSILDAGTL</sequence>
<dbReference type="SUPFAM" id="SSF47226">
    <property type="entry name" value="Histidine-containing phosphotransfer domain, HPT domain"/>
    <property type="match status" value="1"/>
</dbReference>
<dbReference type="PROSITE" id="PS50894">
    <property type="entry name" value="HPT"/>
    <property type="match status" value="1"/>
</dbReference>
<keyword evidence="2" id="KW-0597">Phosphoprotein</keyword>
<dbReference type="EMBL" id="CP028901">
    <property type="protein sequence ID" value="AWB34951.1"/>
    <property type="molecule type" value="Genomic_DNA"/>
</dbReference>
<dbReference type="KEGG" id="boz:DBV39_15825"/>
<keyword evidence="5" id="KW-1185">Reference proteome</keyword>
<evidence type="ECO:0000256" key="1">
    <source>
        <dbReference type="ARBA" id="ARBA00023012"/>
    </source>
</evidence>